<dbReference type="InterPro" id="IPR000276">
    <property type="entry name" value="GPCR_Rhodpsn"/>
</dbReference>
<keyword evidence="4" id="KW-0297">G-protein coupled receptor</keyword>
<reference evidence="11" key="1">
    <citation type="submission" date="2019-07" db="EMBL/GenBank/DDBJ databases">
        <title>Annotation for the trematode Paragonimus miyazaki's.</title>
        <authorList>
            <person name="Choi Y.-J."/>
        </authorList>
    </citation>
    <scope>NUCLEOTIDE SEQUENCE</scope>
    <source>
        <strain evidence="11">Japan</strain>
    </source>
</reference>
<keyword evidence="7" id="KW-0807">Transducer</keyword>
<feature type="region of interest" description="Disordered" evidence="8">
    <location>
        <begin position="405"/>
        <end position="449"/>
    </location>
</feature>
<feature type="transmembrane region" description="Helical" evidence="9">
    <location>
        <begin position="223"/>
        <end position="253"/>
    </location>
</feature>
<keyword evidence="2 9" id="KW-0812">Transmembrane</keyword>
<protein>
    <recommendedName>
        <fullName evidence="10">G-protein coupled receptors family 1 profile domain-containing protein</fullName>
    </recommendedName>
</protein>
<feature type="transmembrane region" description="Helical" evidence="9">
    <location>
        <begin position="39"/>
        <end position="58"/>
    </location>
</feature>
<accession>A0A8S9YX44</accession>
<proteinExistence type="predicted"/>
<name>A0A8S9YX44_9TREM</name>
<organism evidence="11 12">
    <name type="scientific">Paragonimus skrjabini miyazakii</name>
    <dbReference type="NCBI Taxonomy" id="59628"/>
    <lineage>
        <taxon>Eukaryota</taxon>
        <taxon>Metazoa</taxon>
        <taxon>Spiralia</taxon>
        <taxon>Lophotrochozoa</taxon>
        <taxon>Platyhelminthes</taxon>
        <taxon>Trematoda</taxon>
        <taxon>Digenea</taxon>
        <taxon>Plagiorchiida</taxon>
        <taxon>Troglotremata</taxon>
        <taxon>Troglotrematidae</taxon>
        <taxon>Paragonimus</taxon>
    </lineage>
</organism>
<gene>
    <name evidence="11" type="ORF">EG68_05463</name>
</gene>
<dbReference type="GO" id="GO:0005886">
    <property type="term" value="C:plasma membrane"/>
    <property type="evidence" value="ECO:0007669"/>
    <property type="project" value="TreeGrafter"/>
</dbReference>
<feature type="transmembrane region" description="Helical" evidence="9">
    <location>
        <begin position="64"/>
        <end position="85"/>
    </location>
</feature>
<evidence type="ECO:0000313" key="12">
    <source>
        <dbReference type="Proteomes" id="UP000822476"/>
    </source>
</evidence>
<evidence type="ECO:0000256" key="3">
    <source>
        <dbReference type="ARBA" id="ARBA00022989"/>
    </source>
</evidence>
<keyword evidence="6" id="KW-0675">Receptor</keyword>
<dbReference type="InterPro" id="IPR017452">
    <property type="entry name" value="GPCR_Rhodpsn_7TM"/>
</dbReference>
<dbReference type="GO" id="GO:0004930">
    <property type="term" value="F:G protein-coupled receptor activity"/>
    <property type="evidence" value="ECO:0007669"/>
    <property type="project" value="UniProtKB-KW"/>
</dbReference>
<feature type="transmembrane region" description="Helical" evidence="9">
    <location>
        <begin position="143"/>
        <end position="165"/>
    </location>
</feature>
<sequence length="449" mass="50609">MTSSQTETNTNISIVTQCGSHVQNTELAVNYFRAYINPLLTVVGVLGNVTALYLFSTHRPWNRFAIYAMALAISDSLVLISNTFLDDFLGRGLYFLSDSKWIIKLDTYSVEACRTMELIGTCLDRVACMCRPLQCRSNDGIRVALMVSILIAVLGFALSLPQAMLYQLVYRPPKMIVDPRLISRDLRNANASQMNVNGGKFIIKPHYNSCTLNPNKFSNGNEILPFIFSTLFTYMLPCVLLLLTNMVIAYQLARLHTRRRLLRNTKDTDKHINTWRTGSDAKPREVASSSVTLNPTVASILQRRRTTVLENRREAYRVIALLILSGLYLCFTCPVSITISIRASLSPESPPCRLLFYAHLTRLLTSIKDINYALNGYIYAFFFQFYRVRLLALFTCGQLNLNKQSRSTPMSAYSPTEQNPLDSPGTWSPAENTARSVHPSKNRADCADD</sequence>
<evidence type="ECO:0000256" key="2">
    <source>
        <dbReference type="ARBA" id="ARBA00022692"/>
    </source>
</evidence>
<comment type="caution">
    <text evidence="11">The sequence shown here is derived from an EMBL/GenBank/DDBJ whole genome shotgun (WGS) entry which is preliminary data.</text>
</comment>
<keyword evidence="3 9" id="KW-1133">Transmembrane helix</keyword>
<evidence type="ECO:0000256" key="9">
    <source>
        <dbReference type="SAM" id="Phobius"/>
    </source>
</evidence>
<dbReference type="AlphaFoldDB" id="A0A8S9YX44"/>
<feature type="compositionally biased region" description="Polar residues" evidence="8">
    <location>
        <begin position="405"/>
        <end position="435"/>
    </location>
</feature>
<dbReference type="PANTHER" id="PTHR24243:SF233">
    <property type="entry name" value="THYROTROPIN-RELEASING HORMONE RECEPTOR"/>
    <property type="match status" value="1"/>
</dbReference>
<dbReference type="Proteomes" id="UP000822476">
    <property type="component" value="Unassembled WGS sequence"/>
</dbReference>
<evidence type="ECO:0000313" key="11">
    <source>
        <dbReference type="EMBL" id="KAF7257633.1"/>
    </source>
</evidence>
<dbReference type="OrthoDB" id="9990906at2759"/>
<evidence type="ECO:0000256" key="5">
    <source>
        <dbReference type="ARBA" id="ARBA00023136"/>
    </source>
</evidence>
<dbReference type="PANTHER" id="PTHR24243">
    <property type="entry name" value="G-PROTEIN COUPLED RECEPTOR"/>
    <property type="match status" value="1"/>
</dbReference>
<evidence type="ECO:0000256" key="8">
    <source>
        <dbReference type="SAM" id="MobiDB-lite"/>
    </source>
</evidence>
<comment type="subcellular location">
    <subcellularLocation>
        <location evidence="1">Membrane</location>
        <topology evidence="1">Multi-pass membrane protein</topology>
    </subcellularLocation>
</comment>
<keyword evidence="5 9" id="KW-0472">Membrane</keyword>
<evidence type="ECO:0000256" key="4">
    <source>
        <dbReference type="ARBA" id="ARBA00023040"/>
    </source>
</evidence>
<dbReference type="Gene3D" id="1.20.1070.10">
    <property type="entry name" value="Rhodopsin 7-helix transmembrane proteins"/>
    <property type="match status" value="1"/>
</dbReference>
<evidence type="ECO:0000259" key="10">
    <source>
        <dbReference type="PROSITE" id="PS50262"/>
    </source>
</evidence>
<evidence type="ECO:0000256" key="1">
    <source>
        <dbReference type="ARBA" id="ARBA00004141"/>
    </source>
</evidence>
<feature type="domain" description="G-protein coupled receptors family 1 profile" evidence="10">
    <location>
        <begin position="47"/>
        <end position="379"/>
    </location>
</feature>
<dbReference type="PRINTS" id="PR00237">
    <property type="entry name" value="GPCRRHODOPSN"/>
</dbReference>
<keyword evidence="12" id="KW-1185">Reference proteome</keyword>
<evidence type="ECO:0000256" key="7">
    <source>
        <dbReference type="ARBA" id="ARBA00023224"/>
    </source>
</evidence>
<dbReference type="PROSITE" id="PS50262">
    <property type="entry name" value="G_PROTEIN_RECEP_F1_2"/>
    <property type="match status" value="1"/>
</dbReference>
<dbReference type="SUPFAM" id="SSF81321">
    <property type="entry name" value="Family A G protein-coupled receptor-like"/>
    <property type="match status" value="1"/>
</dbReference>
<evidence type="ECO:0000256" key="6">
    <source>
        <dbReference type="ARBA" id="ARBA00023170"/>
    </source>
</evidence>
<feature type="transmembrane region" description="Helical" evidence="9">
    <location>
        <begin position="318"/>
        <end position="341"/>
    </location>
</feature>
<dbReference type="EMBL" id="JTDE01002248">
    <property type="protein sequence ID" value="KAF7257633.1"/>
    <property type="molecule type" value="Genomic_DNA"/>
</dbReference>